<sequence length="900" mass="102656">MICILSLHQIMTLKTTDIEQLSVDLSKQIDYTISQLQVLLDQKAISDLFEPVYNATIPTSNVLFQSNLKWNTLINVTKQSHQVLLDALNYNLSACHVKRKVETRQMDVFNSRIVDLNNVDAILEDKACDNDLFLEAMRDATFNSLFPMSIDNSRIQNRYSSVLLADLETKNQFRYPSSGAGFDDVNCIKDQFAQTQQIIVGFGSESTNLIRYDHIEELQGVNATKSFENGFVFKDRCIDRSVWVFVGTQQQIFNKVPQVLTGDEIQGFLKNTNLVEPSINQIIFAFQQIYHELISDKNSTRMLTKISGSTIFRPTEIVILANCVNTSQLRRIQKVIKRNYDLFLELERMNIHVDFKQSGGQAKNCVDLDYLKQFSRIFQDNDVESDKTEFKLLPAKVDEFGQTSFSFCSKNSVFLVCSKVPQQGFLIHTVGTVVFEKCGQVLIVDKETLMIYVDSFNQFVGKQFGQHVGNEMNQSTLNLIQSKASNIIKLDNIIVSSCHIDANLIYIMYLRVPIKYTSLTYNRNLFSNAKFKAQDLCFNISYYDQQCNNKLLVYFPQEYIGSNYLFPKESVFMKGVTMTPETSRKFANFLQFEYDYSKLSQPTYFSIFNESLTGNSFTIFALAHENSFNALKSTYEHIKQKFDDMLYVGRTSATGVTSIYPDNKLTLKTMGAIYNISMNTIADNVVSKAGIILKELDCEFHTESGIIQDQCLYIGIPFTSFLMAQDYFIVKKYQAFLLFLQNKQDILDQLGDNNLKFIFSSLSWNSLSYNCSNRDFQAINSILFGKGLGLCELKETHIGVESQFQIMDQYFSSGKQVEENHVIVPLTSSKSSILVFSGDYDAKLQFLCQKVQSQSLARFAEVNLVKQWTECHKSGETVKQINVGISALFVFMLAMILAAV</sequence>
<protein>
    <submittedName>
        <fullName evidence="1">Uncharacterized protein</fullName>
    </submittedName>
</protein>
<dbReference type="EMBL" id="CAXDID020000028">
    <property type="protein sequence ID" value="CAL5992031.1"/>
    <property type="molecule type" value="Genomic_DNA"/>
</dbReference>
<dbReference type="Proteomes" id="UP001642409">
    <property type="component" value="Unassembled WGS sequence"/>
</dbReference>
<comment type="caution">
    <text evidence="1">The sequence shown here is derived from an EMBL/GenBank/DDBJ whole genome shotgun (WGS) entry which is preliminary data.</text>
</comment>
<evidence type="ECO:0000313" key="1">
    <source>
        <dbReference type="EMBL" id="CAL5992031.1"/>
    </source>
</evidence>
<accession>A0ABP1HDQ4</accession>
<organism evidence="1 2">
    <name type="scientific">Hexamita inflata</name>
    <dbReference type="NCBI Taxonomy" id="28002"/>
    <lineage>
        <taxon>Eukaryota</taxon>
        <taxon>Metamonada</taxon>
        <taxon>Diplomonadida</taxon>
        <taxon>Hexamitidae</taxon>
        <taxon>Hexamitinae</taxon>
        <taxon>Hexamita</taxon>
    </lineage>
</organism>
<keyword evidence="2" id="KW-1185">Reference proteome</keyword>
<proteinExistence type="predicted"/>
<name>A0ABP1HDQ4_9EUKA</name>
<evidence type="ECO:0000313" key="2">
    <source>
        <dbReference type="Proteomes" id="UP001642409"/>
    </source>
</evidence>
<gene>
    <name evidence="1" type="ORF">HINF_LOCUS12382</name>
</gene>
<reference evidence="1 2" key="1">
    <citation type="submission" date="2024-07" db="EMBL/GenBank/DDBJ databases">
        <authorList>
            <person name="Akdeniz Z."/>
        </authorList>
    </citation>
    <scope>NUCLEOTIDE SEQUENCE [LARGE SCALE GENOMIC DNA]</scope>
</reference>